<evidence type="ECO:0000313" key="1">
    <source>
        <dbReference type="EMBL" id="ACB65646.1"/>
    </source>
</evidence>
<organism evidence="1 2">
    <name type="scientific">Burkholderia ambifaria (strain MC40-6)</name>
    <dbReference type="NCBI Taxonomy" id="398577"/>
    <lineage>
        <taxon>Bacteria</taxon>
        <taxon>Pseudomonadati</taxon>
        <taxon>Pseudomonadota</taxon>
        <taxon>Betaproteobacteria</taxon>
        <taxon>Burkholderiales</taxon>
        <taxon>Burkholderiaceae</taxon>
        <taxon>Burkholderia</taxon>
        <taxon>Burkholderia cepacia complex</taxon>
    </lineage>
</organism>
<dbReference type="Pfam" id="PF13365">
    <property type="entry name" value="Trypsin_2"/>
    <property type="match status" value="1"/>
</dbReference>
<dbReference type="KEGG" id="bac:BamMC406_3173"/>
<dbReference type="OrthoDB" id="513782at2"/>
<dbReference type="Proteomes" id="UP000001680">
    <property type="component" value="Chromosome 2"/>
</dbReference>
<evidence type="ECO:0000313" key="2">
    <source>
        <dbReference type="Proteomes" id="UP000001680"/>
    </source>
</evidence>
<protein>
    <recommendedName>
        <fullName evidence="3">Serine protease</fullName>
    </recommendedName>
</protein>
<dbReference type="HOGENOM" id="CLU_056935_0_0_4"/>
<proteinExistence type="predicted"/>
<gene>
    <name evidence="1" type="ordered locus">BamMC406_3173</name>
</gene>
<accession>B1YXU6</accession>
<sequence length="389" mass="42058">MHMRKQFDDYRLQNLQRRLLSEARLESAETQDHVSGCLRGRTAAHVLSDIVDQYFDGDAELKRVACELAAAGEEGLQLLQAGDKRTLAHRPDLVSGLEAIVMADGSRPSFLVRNGAVDLQSCPADSWAETIALSGDLLAEALPAAGRINCPDAPQGFAGSGFLVAPGVVMTNRHVLQMIADPTGDGSWQFREGVQIDFGHEYQGIDSHLPRELRTVLYAADGYIDPYRPLDHALLDLVLIELNAATCREQTPLQIDVSVDWPAPELAVYIVGYPAHPLSGYSLTLLEKLFQLTFGRKRLAPGRVLKPAGQGGAWTMSHDATTLGGNSGSVVLVAGRETLAAALHYGGKKDVANYGHVIGATLSHKGTQGKTLEQVLRERGARLVKRNVS</sequence>
<dbReference type="EMBL" id="CP001026">
    <property type="protein sequence ID" value="ACB65646.1"/>
    <property type="molecule type" value="Genomic_DNA"/>
</dbReference>
<dbReference type="InterPro" id="IPR043504">
    <property type="entry name" value="Peptidase_S1_PA_chymotrypsin"/>
</dbReference>
<reference evidence="2" key="1">
    <citation type="submission" date="2008-04" db="EMBL/GenBank/DDBJ databases">
        <title>Complete sequence of chromosome 2 of Burkholderia ambifaria MC40-6.</title>
        <authorList>
            <person name="Copeland A."/>
            <person name="Lucas S."/>
            <person name="Lapidus A."/>
            <person name="Glavina del Rio T."/>
            <person name="Dalin E."/>
            <person name="Tice H."/>
            <person name="Pitluck S."/>
            <person name="Chain P."/>
            <person name="Malfatti S."/>
            <person name="Shin M."/>
            <person name="Vergez L."/>
            <person name="Lang D."/>
            <person name="Schmutz J."/>
            <person name="Larimer F."/>
            <person name="Land M."/>
            <person name="Hauser L."/>
            <person name="Kyrpides N."/>
            <person name="Lykidis A."/>
            <person name="Ramette A."/>
            <person name="Konstantinidis K."/>
            <person name="Tiedje J."/>
            <person name="Richardson P."/>
        </authorList>
    </citation>
    <scope>NUCLEOTIDE SEQUENCE [LARGE SCALE GENOMIC DNA]</scope>
    <source>
        <strain evidence="2">MC40-6</strain>
    </source>
</reference>
<dbReference type="InterPro" id="IPR009003">
    <property type="entry name" value="Peptidase_S1_PA"/>
</dbReference>
<name>B1YXU6_BURA4</name>
<dbReference type="SUPFAM" id="SSF50494">
    <property type="entry name" value="Trypsin-like serine proteases"/>
    <property type="match status" value="1"/>
</dbReference>
<evidence type="ECO:0008006" key="3">
    <source>
        <dbReference type="Google" id="ProtNLM"/>
    </source>
</evidence>
<dbReference type="Gene3D" id="2.40.10.10">
    <property type="entry name" value="Trypsin-like serine proteases"/>
    <property type="match status" value="2"/>
</dbReference>
<dbReference type="AlphaFoldDB" id="B1YXU6"/>